<reference evidence="2" key="1">
    <citation type="submission" date="2024-03" db="EMBL/GenBank/DDBJ databases">
        <title>Diverse circular DNA viruses in blood, oral, and fecal samples of captive lemurs.</title>
        <authorList>
            <person name="Paietta E.N."/>
            <person name="Kraberger S."/>
            <person name="Lund M.C."/>
            <person name="Custer J.M."/>
            <person name="Vargas K.M."/>
            <person name="Ehmke E.E."/>
            <person name="Yoder A.D."/>
            <person name="Varsani A."/>
        </authorList>
    </citation>
    <scope>NUCLEOTIDE SEQUENCE</scope>
    <source>
        <strain evidence="2">Duke_21_1</strain>
    </source>
</reference>
<feature type="compositionally biased region" description="Basic and acidic residues" evidence="1">
    <location>
        <begin position="65"/>
        <end position="77"/>
    </location>
</feature>
<sequence length="86" mass="9816">MLPWPYFVADYPIARLIFSIYFCRCISRSDTRNDIQKDTNLLSEMKNPAAPTWSDSSLFIAPGERTADGDKGEESQRRKPLLRCSG</sequence>
<organism evidence="2">
    <name type="scientific">Dulem virus 40</name>
    <dbReference type="NCBI Taxonomy" id="3145758"/>
    <lineage>
        <taxon>Viruses</taxon>
        <taxon>Duplodnaviria</taxon>
        <taxon>Heunggongvirae</taxon>
        <taxon>Uroviricota</taxon>
        <taxon>Caudoviricetes</taxon>
    </lineage>
</organism>
<name>A0AAU8AVC8_9CAUD</name>
<dbReference type="EMBL" id="PP511379">
    <property type="protein sequence ID" value="XCD03685.1"/>
    <property type="molecule type" value="Genomic_DNA"/>
</dbReference>
<proteinExistence type="predicted"/>
<evidence type="ECO:0000256" key="1">
    <source>
        <dbReference type="SAM" id="MobiDB-lite"/>
    </source>
</evidence>
<evidence type="ECO:0000313" key="2">
    <source>
        <dbReference type="EMBL" id="XCD03685.1"/>
    </source>
</evidence>
<protein>
    <submittedName>
        <fullName evidence="2">Uncharacterized protein</fullName>
    </submittedName>
</protein>
<accession>A0AAU8AVC8</accession>
<feature type="region of interest" description="Disordered" evidence="1">
    <location>
        <begin position="63"/>
        <end position="86"/>
    </location>
</feature>